<reference evidence="1 2" key="1">
    <citation type="submission" date="2016-12" db="EMBL/GenBank/DDBJ databases">
        <authorList>
            <person name="Song W.-J."/>
            <person name="Kurnit D.M."/>
        </authorList>
    </citation>
    <scope>NUCLEOTIDE SEQUENCE [LARGE SCALE GENOMIC DNA]</scope>
    <source>
        <strain evidence="1 2">IMCC3135</strain>
    </source>
</reference>
<organism evidence="1 2">
    <name type="scientific">Granulosicoccus antarcticus IMCC3135</name>
    <dbReference type="NCBI Taxonomy" id="1192854"/>
    <lineage>
        <taxon>Bacteria</taxon>
        <taxon>Pseudomonadati</taxon>
        <taxon>Pseudomonadota</taxon>
        <taxon>Gammaproteobacteria</taxon>
        <taxon>Chromatiales</taxon>
        <taxon>Granulosicoccaceae</taxon>
        <taxon>Granulosicoccus</taxon>
    </lineage>
</organism>
<dbReference type="EMBL" id="CP018632">
    <property type="protein sequence ID" value="ASJ75381.1"/>
    <property type="molecule type" value="Genomic_DNA"/>
</dbReference>
<dbReference type="KEGG" id="gai:IMCC3135_26630"/>
<evidence type="ECO:0000313" key="2">
    <source>
        <dbReference type="Proteomes" id="UP000250079"/>
    </source>
</evidence>
<proteinExistence type="predicted"/>
<dbReference type="Proteomes" id="UP000250079">
    <property type="component" value="Chromosome"/>
</dbReference>
<gene>
    <name evidence="1" type="ORF">IMCC3135_26630</name>
</gene>
<evidence type="ECO:0000313" key="1">
    <source>
        <dbReference type="EMBL" id="ASJ75381.1"/>
    </source>
</evidence>
<name>A0A2Z2NZL0_9GAMM</name>
<protein>
    <submittedName>
        <fullName evidence="1">Uncharacterized protein</fullName>
    </submittedName>
</protein>
<sequence length="71" mass="7933">MKRVSGYATIAHSAVKTKEPITEGFASLRLKSGYRPFYWSPVRSCLAVSNQKFSKLLISVLIVLMSMPLDI</sequence>
<keyword evidence="2" id="KW-1185">Reference proteome</keyword>
<dbReference type="AlphaFoldDB" id="A0A2Z2NZL0"/>
<accession>A0A2Z2NZL0</accession>